<dbReference type="InterPro" id="IPR027417">
    <property type="entry name" value="P-loop_NTPase"/>
</dbReference>
<dbReference type="Proteomes" id="UP000600946">
    <property type="component" value="Unassembled WGS sequence"/>
</dbReference>
<dbReference type="RefSeq" id="WP_229893107.1">
    <property type="nucleotide sequence ID" value="NZ_BMUU01000024.1"/>
</dbReference>
<dbReference type="Gene3D" id="3.30.450.380">
    <property type="match status" value="1"/>
</dbReference>
<dbReference type="PANTHER" id="PTHR30486:SF6">
    <property type="entry name" value="TYPE IV PILUS RETRACTATION ATPASE PILT"/>
    <property type="match status" value="1"/>
</dbReference>
<dbReference type="Gene3D" id="3.40.50.300">
    <property type="entry name" value="P-loop containing nucleotide triphosphate hydrolases"/>
    <property type="match status" value="1"/>
</dbReference>
<dbReference type="InterPro" id="IPR001482">
    <property type="entry name" value="T2SS/T4SS_dom"/>
</dbReference>
<dbReference type="EMBL" id="BMUU01000024">
    <property type="protein sequence ID" value="GGY70727.1"/>
    <property type="molecule type" value="Genomic_DNA"/>
</dbReference>
<sequence length="517" mass="56038">MADTHQRPGPGGPVPMGRDELAGLLAGHLTTGRIPEPAAEPVPVRPAPPVTGPAQVPSLAGLPGELPIAYADIEALQAQVSRQLTEADPERLMAESDRRAQARSLVTQAVAQYATLHAQRVGHTPLTAEQERAVGNAVFDAMFRGGRLQSLLDEDGVEDIMVDGLTAHVEYYDRPRRTVERVAESHEALVAWVNRMAGLSGHGERSLTPATPMVGFRMPDGSRVTASTLTTRPSVVIRKHRVRDDGLAELAGWGTLNPLLHAFLVACVHAKLNILVVGDMGSGKTTMVRGLGREIPPFERLVTLESDRELYLDEPGRKPGPLTFAFEARQSNGERQGDKLAGEISLADMFSTALRYNASRVIVGEVRSTEVLPMLQAMSAGGSGSMCTLHVRRPHAIISRLVQLCTEAGMATEAAHHLIASSIDVVVYISYLNETGVGGRKHRYVSHIHEVHDVVGEGGRPTTTQLFAPTAGERRAIYQNMPSFIDDLELTGLFRREWLLDNPMKAWGPALQTVGRQ</sequence>
<evidence type="ECO:0000313" key="3">
    <source>
        <dbReference type="EMBL" id="GGY70727.1"/>
    </source>
</evidence>
<dbReference type="PANTHER" id="PTHR30486">
    <property type="entry name" value="TWITCHING MOTILITY PROTEIN PILT"/>
    <property type="match status" value="1"/>
</dbReference>
<evidence type="ECO:0000256" key="1">
    <source>
        <dbReference type="ARBA" id="ARBA00006611"/>
    </source>
</evidence>
<comment type="caution">
    <text evidence="3">The sequence shown here is derived from an EMBL/GenBank/DDBJ whole genome shotgun (WGS) entry which is preliminary data.</text>
</comment>
<proteinExistence type="inferred from homology"/>
<feature type="domain" description="Bacterial type II secretion system protein E" evidence="2">
    <location>
        <begin position="223"/>
        <end position="427"/>
    </location>
</feature>
<dbReference type="GeneID" id="96295442"/>
<dbReference type="Pfam" id="PF00437">
    <property type="entry name" value="T2SSE"/>
    <property type="match status" value="1"/>
</dbReference>
<accession>A0ABQ3AX93</accession>
<gene>
    <name evidence="3" type="ORF">GCM10010326_76160</name>
</gene>
<reference evidence="4" key="1">
    <citation type="journal article" date="2019" name="Int. J. Syst. Evol. Microbiol.">
        <title>The Global Catalogue of Microorganisms (GCM) 10K type strain sequencing project: providing services to taxonomists for standard genome sequencing and annotation.</title>
        <authorList>
            <consortium name="The Broad Institute Genomics Platform"/>
            <consortium name="The Broad Institute Genome Sequencing Center for Infectious Disease"/>
            <person name="Wu L."/>
            <person name="Ma J."/>
        </authorList>
    </citation>
    <scope>NUCLEOTIDE SEQUENCE [LARGE SCALE GENOMIC DNA]</scope>
    <source>
        <strain evidence="4">JCM 4594</strain>
    </source>
</reference>
<protein>
    <submittedName>
        <fullName evidence="3">ATP/GTP-binding protein</fullName>
    </submittedName>
</protein>
<comment type="similarity">
    <text evidence="1">Belongs to the GSP E family.</text>
</comment>
<evidence type="ECO:0000259" key="2">
    <source>
        <dbReference type="Pfam" id="PF00437"/>
    </source>
</evidence>
<dbReference type="CDD" id="cd01130">
    <property type="entry name" value="VirB11-like_ATPase"/>
    <property type="match status" value="1"/>
</dbReference>
<organism evidence="3 4">
    <name type="scientific">Streptomyces xanthochromogenes</name>
    <dbReference type="NCBI Taxonomy" id="67384"/>
    <lineage>
        <taxon>Bacteria</taxon>
        <taxon>Bacillati</taxon>
        <taxon>Actinomycetota</taxon>
        <taxon>Actinomycetes</taxon>
        <taxon>Kitasatosporales</taxon>
        <taxon>Streptomycetaceae</taxon>
        <taxon>Streptomyces</taxon>
    </lineage>
</organism>
<dbReference type="InterPro" id="IPR050921">
    <property type="entry name" value="T4SS_GSP_E_ATPase"/>
</dbReference>
<name>A0ABQ3AX93_9ACTN</name>
<dbReference type="SUPFAM" id="SSF52540">
    <property type="entry name" value="P-loop containing nucleoside triphosphate hydrolases"/>
    <property type="match status" value="1"/>
</dbReference>
<keyword evidence="4" id="KW-1185">Reference proteome</keyword>
<evidence type="ECO:0000313" key="4">
    <source>
        <dbReference type="Proteomes" id="UP000600946"/>
    </source>
</evidence>